<keyword evidence="2" id="KW-0547">Nucleotide-binding</keyword>
<dbReference type="Pfam" id="PF05049">
    <property type="entry name" value="IIGP"/>
    <property type="match status" value="1"/>
</dbReference>
<evidence type="ECO:0000313" key="8">
    <source>
        <dbReference type="Proteomes" id="UP001164746"/>
    </source>
</evidence>
<proteinExistence type="inferred from homology"/>
<evidence type="ECO:0000256" key="5">
    <source>
        <dbReference type="SAM" id="MobiDB-lite"/>
    </source>
</evidence>
<dbReference type="PANTHER" id="PTHR32341:SF10">
    <property type="entry name" value="INTERFERON-INDUCIBLE GTPASE 5"/>
    <property type="match status" value="1"/>
</dbReference>
<sequence length="194" mass="21183">MDSADQSDPINRKDSHKGQQQRLPCDNDSKEGASSRLQSEDQQVSALNESIAALLQDIPSDEVPGRRQPGPLHFEIGGIAKVKMDYYITLLINNSDEEMQQQVDNDLSSWKNVQIEIAIAGESGSGKSSFINAVLGLTADDEGAAAVGCTETTMEVTKYVHPETQNIAFYDLPGIGTPKFPKDNYIELVNLDKV</sequence>
<keyword evidence="8" id="KW-1185">Reference proteome</keyword>
<feature type="region of interest" description="Disordered" evidence="5">
    <location>
        <begin position="1"/>
        <end position="44"/>
    </location>
</feature>
<dbReference type="InterPro" id="IPR030385">
    <property type="entry name" value="G_IRG_dom"/>
</dbReference>
<comment type="similarity">
    <text evidence="1">Belongs to the TRAFAC class dynamin-like GTPase superfamily. IRG family.</text>
</comment>
<dbReference type="InterPro" id="IPR051515">
    <property type="entry name" value="IRG"/>
</dbReference>
<dbReference type="Proteomes" id="UP001164746">
    <property type="component" value="Chromosome 16"/>
</dbReference>
<dbReference type="SUPFAM" id="SSF52540">
    <property type="entry name" value="P-loop containing nucleoside triphosphate hydrolases"/>
    <property type="match status" value="1"/>
</dbReference>
<dbReference type="PANTHER" id="PTHR32341">
    <property type="entry name" value="INTERFERON-INDUCIBLE GTPASE"/>
    <property type="match status" value="1"/>
</dbReference>
<dbReference type="Gene3D" id="3.40.50.300">
    <property type="entry name" value="P-loop containing nucleotide triphosphate hydrolases"/>
    <property type="match status" value="1"/>
</dbReference>
<reference evidence="7" key="1">
    <citation type="submission" date="2022-11" db="EMBL/GenBank/DDBJ databases">
        <title>Centuries of genome instability and evolution in soft-shell clam transmissible cancer (bioRxiv).</title>
        <authorList>
            <person name="Hart S.F.M."/>
            <person name="Yonemitsu M.A."/>
            <person name="Giersch R.M."/>
            <person name="Beal B.F."/>
            <person name="Arriagada G."/>
            <person name="Davis B.W."/>
            <person name="Ostrander E.A."/>
            <person name="Goff S.P."/>
            <person name="Metzger M.J."/>
        </authorList>
    </citation>
    <scope>NUCLEOTIDE SEQUENCE</scope>
    <source>
        <strain evidence="7">MELC-2E11</strain>
        <tissue evidence="7">Siphon/mantle</tissue>
    </source>
</reference>
<evidence type="ECO:0000313" key="7">
    <source>
        <dbReference type="EMBL" id="WAR29385.1"/>
    </source>
</evidence>
<evidence type="ECO:0000259" key="6">
    <source>
        <dbReference type="PROSITE" id="PS51716"/>
    </source>
</evidence>
<evidence type="ECO:0000256" key="3">
    <source>
        <dbReference type="ARBA" id="ARBA00022801"/>
    </source>
</evidence>
<organism evidence="7 8">
    <name type="scientific">Mya arenaria</name>
    <name type="common">Soft-shell clam</name>
    <dbReference type="NCBI Taxonomy" id="6604"/>
    <lineage>
        <taxon>Eukaryota</taxon>
        <taxon>Metazoa</taxon>
        <taxon>Spiralia</taxon>
        <taxon>Lophotrochozoa</taxon>
        <taxon>Mollusca</taxon>
        <taxon>Bivalvia</taxon>
        <taxon>Autobranchia</taxon>
        <taxon>Heteroconchia</taxon>
        <taxon>Euheterodonta</taxon>
        <taxon>Imparidentia</taxon>
        <taxon>Neoheterodontei</taxon>
        <taxon>Myida</taxon>
        <taxon>Myoidea</taxon>
        <taxon>Myidae</taxon>
        <taxon>Mya</taxon>
    </lineage>
</organism>
<name>A0ABY7G5F0_MYAAR</name>
<protein>
    <submittedName>
        <fullName evidence="7">IIGP5-like protein</fullName>
    </submittedName>
</protein>
<keyword evidence="3" id="KW-0378">Hydrolase</keyword>
<feature type="compositionally biased region" description="Polar residues" evidence="5">
    <location>
        <begin position="35"/>
        <end position="44"/>
    </location>
</feature>
<dbReference type="EMBL" id="CP111027">
    <property type="protein sequence ID" value="WAR29385.1"/>
    <property type="molecule type" value="Genomic_DNA"/>
</dbReference>
<gene>
    <name evidence="7" type="ORF">MAR_002953</name>
</gene>
<keyword evidence="4" id="KW-0342">GTP-binding</keyword>
<accession>A0ABY7G5F0</accession>
<feature type="domain" description="IRG-type G" evidence="6">
    <location>
        <begin position="113"/>
        <end position="194"/>
    </location>
</feature>
<evidence type="ECO:0000256" key="4">
    <source>
        <dbReference type="ARBA" id="ARBA00023134"/>
    </source>
</evidence>
<evidence type="ECO:0000256" key="2">
    <source>
        <dbReference type="ARBA" id="ARBA00022741"/>
    </source>
</evidence>
<dbReference type="InterPro" id="IPR007743">
    <property type="entry name" value="Immunity-related_GTPase-like"/>
</dbReference>
<dbReference type="PROSITE" id="PS51716">
    <property type="entry name" value="G_IRG"/>
    <property type="match status" value="1"/>
</dbReference>
<evidence type="ECO:0000256" key="1">
    <source>
        <dbReference type="ARBA" id="ARBA00005429"/>
    </source>
</evidence>
<dbReference type="InterPro" id="IPR027417">
    <property type="entry name" value="P-loop_NTPase"/>
</dbReference>